<evidence type="ECO:0000313" key="6">
    <source>
        <dbReference type="RefSeq" id="XP_046600183.1"/>
    </source>
</evidence>
<feature type="region of interest" description="Disordered" evidence="4">
    <location>
        <begin position="443"/>
        <end position="466"/>
    </location>
</feature>
<organism evidence="5 6">
    <name type="scientific">Neodiprion lecontei</name>
    <name type="common">Redheaded pine sawfly</name>
    <dbReference type="NCBI Taxonomy" id="441921"/>
    <lineage>
        <taxon>Eukaryota</taxon>
        <taxon>Metazoa</taxon>
        <taxon>Ecdysozoa</taxon>
        <taxon>Arthropoda</taxon>
        <taxon>Hexapoda</taxon>
        <taxon>Insecta</taxon>
        <taxon>Pterygota</taxon>
        <taxon>Neoptera</taxon>
        <taxon>Endopterygota</taxon>
        <taxon>Hymenoptera</taxon>
        <taxon>Tenthredinoidea</taxon>
        <taxon>Diprionidae</taxon>
        <taxon>Diprioninae</taxon>
        <taxon>Neodiprion</taxon>
    </lineage>
</organism>
<proteinExistence type="predicted"/>
<evidence type="ECO:0000256" key="3">
    <source>
        <dbReference type="ARBA" id="ARBA00023212"/>
    </source>
</evidence>
<dbReference type="GeneID" id="107224608"/>
<keyword evidence="2" id="KW-0963">Cytoplasm</keyword>
<dbReference type="Pfam" id="PF13516">
    <property type="entry name" value="LRR_6"/>
    <property type="match status" value="3"/>
</dbReference>
<keyword evidence="5" id="KW-1185">Reference proteome</keyword>
<name>A0ABM3GIS5_NEOLC</name>
<gene>
    <name evidence="6" type="primary">LOC107224608</name>
</gene>
<feature type="compositionally biased region" description="Low complexity" evidence="4">
    <location>
        <begin position="451"/>
        <end position="462"/>
    </location>
</feature>
<feature type="region of interest" description="Disordered" evidence="4">
    <location>
        <begin position="501"/>
        <end position="566"/>
    </location>
</feature>
<evidence type="ECO:0000256" key="4">
    <source>
        <dbReference type="SAM" id="MobiDB-lite"/>
    </source>
</evidence>
<comment type="subcellular location">
    <subcellularLocation>
        <location evidence="1">Cytoplasm</location>
        <location evidence="1">Cytoskeleton</location>
    </subcellularLocation>
</comment>
<dbReference type="SMART" id="SM00368">
    <property type="entry name" value="LRR_RI"/>
    <property type="match status" value="5"/>
</dbReference>
<feature type="compositionally biased region" description="Polar residues" evidence="4">
    <location>
        <begin position="525"/>
        <end position="548"/>
    </location>
</feature>
<dbReference type="RefSeq" id="XP_046600183.1">
    <property type="nucleotide sequence ID" value="XM_046744227.1"/>
</dbReference>
<dbReference type="Gene3D" id="3.80.10.10">
    <property type="entry name" value="Ribonuclease Inhibitor"/>
    <property type="match status" value="2"/>
</dbReference>
<evidence type="ECO:0000256" key="2">
    <source>
        <dbReference type="ARBA" id="ARBA00022490"/>
    </source>
</evidence>
<accession>A0ABM3GIS5</accession>
<dbReference type="Proteomes" id="UP000829291">
    <property type="component" value="Chromosome 6"/>
</dbReference>
<sequence>MRIPYTISRNVFETYRCSQQTIQLPNEQERTLRPEDENWDANIVPELKVLAMHVLVEHWQDNPILDELPTPVDRDLLLELLPTNLPFELTIKWIPDEVFWKRAASDRWEHNYPDDHGGSWRRLYVERHFSEYLESLPATFFKGQQESCNEFIELCKEYVFMLKIRSLVPSSSPADKADECISEEEDSPNHIPFNEIITRLPNLTEMSINFGLIYMNDGFDWRDFKFSVEDCKNLGSGIKNSVRLAKFSLTRSNLDSHRVAALLHGMAVNNTVVEMNLSHCKLGDLGAQAVGEYLTINKRLRIIHLANNYIGARGAQGIVHGLLQESSAPLKELNLRLNPLTDVGGNHICALILRHQTLESLNISGCSLTTEGGINMAECLASGYVKSPTLELDLSNNELGPIAGEAFEVAVTSCNLIVGLDVRMCNFSKKSEYTISESVARNKKFHRQNRPRQMSSRMSSSSTYPRGVSLAVPPAYTSMQISPAAKIPAGFQDNLRTRSRMMTGSRSAVDDSNAQRLSRNDSASRSKVGSSSMTLSATNEETLSTEPVSANEAPEPRCQSGRTRADEKRWVKWIHCC</sequence>
<evidence type="ECO:0000313" key="5">
    <source>
        <dbReference type="Proteomes" id="UP000829291"/>
    </source>
</evidence>
<dbReference type="InterPro" id="IPR032675">
    <property type="entry name" value="LRR_dom_sf"/>
</dbReference>
<reference evidence="6" key="1">
    <citation type="submission" date="2025-08" db="UniProtKB">
        <authorList>
            <consortium name="RefSeq"/>
        </authorList>
    </citation>
    <scope>IDENTIFICATION</scope>
    <source>
        <tissue evidence="6">Thorax and Abdomen</tissue>
    </source>
</reference>
<dbReference type="InterPro" id="IPR052410">
    <property type="entry name" value="DRC5"/>
</dbReference>
<protein>
    <submittedName>
        <fullName evidence="6">Dynein regulatory complex subunit 5-like isoform X2</fullName>
    </submittedName>
</protein>
<keyword evidence="3" id="KW-0206">Cytoskeleton</keyword>
<evidence type="ECO:0000256" key="1">
    <source>
        <dbReference type="ARBA" id="ARBA00004245"/>
    </source>
</evidence>
<dbReference type="SUPFAM" id="SSF52047">
    <property type="entry name" value="RNI-like"/>
    <property type="match status" value="1"/>
</dbReference>
<dbReference type="InterPro" id="IPR001611">
    <property type="entry name" value="Leu-rich_rpt"/>
</dbReference>
<dbReference type="PANTHER" id="PTHR24107:SF20">
    <property type="entry name" value="DYNEIN REGULATORY COMPLEX SUBUNIT 5"/>
    <property type="match status" value="1"/>
</dbReference>
<dbReference type="PANTHER" id="PTHR24107">
    <property type="entry name" value="YNEIN REGULATORY COMPLEX SUBUNIT 5"/>
    <property type="match status" value="1"/>
</dbReference>